<evidence type="ECO:0000313" key="1">
    <source>
        <dbReference type="EMBL" id="VDL79044.1"/>
    </source>
</evidence>
<reference evidence="3" key="1">
    <citation type="submission" date="2017-02" db="UniProtKB">
        <authorList>
            <consortium name="WormBaseParasite"/>
        </authorList>
    </citation>
    <scope>IDENTIFICATION</scope>
</reference>
<sequence length="70" mass="7418">MAVLGEGYGGEEGESGMVFIIGHRPPNVAKVNVRQFGVFSLDLNYVSERIVGVSPIADVDASHISSKKSV</sequence>
<keyword evidence="2" id="KW-1185">Reference proteome</keyword>
<protein>
    <submittedName>
        <fullName evidence="3">Dirigent protein</fullName>
    </submittedName>
</protein>
<name>A0A0N4YFC2_NIPBR</name>
<evidence type="ECO:0000313" key="2">
    <source>
        <dbReference type="Proteomes" id="UP000271162"/>
    </source>
</evidence>
<accession>A0A0N4YFC2</accession>
<dbReference type="AlphaFoldDB" id="A0A0N4YFC2"/>
<organism evidence="3">
    <name type="scientific">Nippostrongylus brasiliensis</name>
    <name type="common">Rat hookworm</name>
    <dbReference type="NCBI Taxonomy" id="27835"/>
    <lineage>
        <taxon>Eukaryota</taxon>
        <taxon>Metazoa</taxon>
        <taxon>Ecdysozoa</taxon>
        <taxon>Nematoda</taxon>
        <taxon>Chromadorea</taxon>
        <taxon>Rhabditida</taxon>
        <taxon>Rhabditina</taxon>
        <taxon>Rhabditomorpha</taxon>
        <taxon>Strongyloidea</taxon>
        <taxon>Heligmosomidae</taxon>
        <taxon>Nippostrongylus</taxon>
    </lineage>
</organism>
<dbReference type="WBParaSite" id="NBR_0001544901-mRNA-1">
    <property type="protein sequence ID" value="NBR_0001544901-mRNA-1"/>
    <property type="gene ID" value="NBR_0001544901"/>
</dbReference>
<reference evidence="1 2" key="2">
    <citation type="submission" date="2018-11" db="EMBL/GenBank/DDBJ databases">
        <authorList>
            <consortium name="Pathogen Informatics"/>
        </authorList>
    </citation>
    <scope>NUCLEOTIDE SEQUENCE [LARGE SCALE GENOMIC DNA]</scope>
</reference>
<dbReference type="Proteomes" id="UP000271162">
    <property type="component" value="Unassembled WGS sequence"/>
</dbReference>
<dbReference type="EMBL" id="UYSL01021742">
    <property type="protein sequence ID" value="VDL79044.1"/>
    <property type="molecule type" value="Genomic_DNA"/>
</dbReference>
<gene>
    <name evidence="1" type="ORF">NBR_LOCUS15450</name>
</gene>
<proteinExistence type="predicted"/>
<evidence type="ECO:0000313" key="3">
    <source>
        <dbReference type="WBParaSite" id="NBR_0001544901-mRNA-1"/>
    </source>
</evidence>